<feature type="transmembrane region" description="Helical" evidence="2">
    <location>
        <begin position="88"/>
        <end position="111"/>
    </location>
</feature>
<feature type="compositionally biased region" description="Basic and acidic residues" evidence="1">
    <location>
        <begin position="36"/>
        <end position="50"/>
    </location>
</feature>
<sequence length="220" mass="24126">MKLLEQVVRNLRSTASARAAGLQEQRRQVSTQPAKYLKENADTTKLSTDEAAKLGAAKKPPGSDKGPGSFMHQQSNLATKNNKFLQPWLLPIYPMVGMVAIGVSLAVMTAYRELVVNPGVVLDKSKRTEELPELHDQEWVMKMSRRYAEDSPLRSLSHEHKVSPFGRHLDEDVKEGPAIEIAHKAMPSLKGAAPKLPGDDKPVVGPGPEEQKPRPLGGNN</sequence>
<keyword evidence="4" id="KW-1185">Reference proteome</keyword>
<dbReference type="PANTHER" id="PTHR33919:SF1">
    <property type="entry name" value="OS09G0127700 PROTEIN"/>
    <property type="match status" value="1"/>
</dbReference>
<evidence type="ECO:0000256" key="2">
    <source>
        <dbReference type="SAM" id="Phobius"/>
    </source>
</evidence>
<dbReference type="InterPro" id="IPR010530">
    <property type="entry name" value="B12D"/>
</dbReference>
<feature type="region of interest" description="Disordered" evidence="1">
    <location>
        <begin position="15"/>
        <end position="50"/>
    </location>
</feature>
<evidence type="ECO:0000256" key="1">
    <source>
        <dbReference type="SAM" id="MobiDB-lite"/>
    </source>
</evidence>
<keyword evidence="2" id="KW-1133">Transmembrane helix</keyword>
<evidence type="ECO:0000313" key="4">
    <source>
        <dbReference type="Proteomes" id="UP000822688"/>
    </source>
</evidence>
<accession>A0A8T0HZW7</accession>
<proteinExistence type="predicted"/>
<comment type="caution">
    <text evidence="3">The sequence shown here is derived from an EMBL/GenBank/DDBJ whole genome shotgun (WGS) entry which is preliminary data.</text>
</comment>
<feature type="region of interest" description="Disordered" evidence="1">
    <location>
        <begin position="165"/>
        <end position="220"/>
    </location>
</feature>
<dbReference type="AlphaFoldDB" id="A0A8T0HZW7"/>
<dbReference type="Pfam" id="PF06522">
    <property type="entry name" value="B12D"/>
    <property type="match status" value="1"/>
</dbReference>
<feature type="compositionally biased region" description="Basic and acidic residues" evidence="1">
    <location>
        <begin position="165"/>
        <end position="183"/>
    </location>
</feature>
<protein>
    <submittedName>
        <fullName evidence="3">Uncharacterized protein</fullName>
    </submittedName>
</protein>
<name>A0A8T0HZW7_CERPU</name>
<gene>
    <name evidence="3" type="ORF">KC19_5G079600</name>
</gene>
<keyword evidence="2" id="KW-0812">Transmembrane</keyword>
<dbReference type="Proteomes" id="UP000822688">
    <property type="component" value="Chromosome 5"/>
</dbReference>
<keyword evidence="2" id="KW-0472">Membrane</keyword>
<reference evidence="3" key="1">
    <citation type="submission" date="2020-06" db="EMBL/GenBank/DDBJ databases">
        <title>WGS assembly of Ceratodon purpureus strain R40.</title>
        <authorList>
            <person name="Carey S.B."/>
            <person name="Jenkins J."/>
            <person name="Shu S."/>
            <person name="Lovell J.T."/>
            <person name="Sreedasyam A."/>
            <person name="Maumus F."/>
            <person name="Tiley G.P."/>
            <person name="Fernandez-Pozo N."/>
            <person name="Barry K."/>
            <person name="Chen C."/>
            <person name="Wang M."/>
            <person name="Lipzen A."/>
            <person name="Daum C."/>
            <person name="Saski C.A."/>
            <person name="Payton A.C."/>
            <person name="Mcbreen J.C."/>
            <person name="Conrad R.E."/>
            <person name="Kollar L.M."/>
            <person name="Olsson S."/>
            <person name="Huttunen S."/>
            <person name="Landis J.B."/>
            <person name="Wickett N.J."/>
            <person name="Johnson M.G."/>
            <person name="Rensing S.A."/>
            <person name="Grimwood J."/>
            <person name="Schmutz J."/>
            <person name="Mcdaniel S.F."/>
        </authorList>
    </citation>
    <scope>NUCLEOTIDE SEQUENCE</scope>
    <source>
        <strain evidence="3">R40</strain>
    </source>
</reference>
<dbReference type="PANTHER" id="PTHR33919">
    <property type="entry name" value="OS09G0127700 PROTEIN"/>
    <property type="match status" value="1"/>
</dbReference>
<dbReference type="EMBL" id="CM026425">
    <property type="protein sequence ID" value="KAG0576436.1"/>
    <property type="molecule type" value="Genomic_DNA"/>
</dbReference>
<organism evidence="3 4">
    <name type="scientific">Ceratodon purpureus</name>
    <name type="common">Fire moss</name>
    <name type="synonym">Dicranum purpureum</name>
    <dbReference type="NCBI Taxonomy" id="3225"/>
    <lineage>
        <taxon>Eukaryota</taxon>
        <taxon>Viridiplantae</taxon>
        <taxon>Streptophyta</taxon>
        <taxon>Embryophyta</taxon>
        <taxon>Bryophyta</taxon>
        <taxon>Bryophytina</taxon>
        <taxon>Bryopsida</taxon>
        <taxon>Dicranidae</taxon>
        <taxon>Pseudoditrichales</taxon>
        <taxon>Ditrichaceae</taxon>
        <taxon>Ceratodon</taxon>
    </lineage>
</organism>
<evidence type="ECO:0000313" key="3">
    <source>
        <dbReference type="EMBL" id="KAG0576436.1"/>
    </source>
</evidence>